<feature type="compositionally biased region" description="Basic and acidic residues" evidence="1">
    <location>
        <begin position="93"/>
        <end position="109"/>
    </location>
</feature>
<feature type="compositionally biased region" description="Pro residues" evidence="1">
    <location>
        <begin position="49"/>
        <end position="58"/>
    </location>
</feature>
<feature type="region of interest" description="Disordered" evidence="1">
    <location>
        <begin position="80"/>
        <end position="109"/>
    </location>
</feature>
<protein>
    <submittedName>
        <fullName evidence="2">Nucleocapsid protein</fullName>
    </submittedName>
</protein>
<evidence type="ECO:0000256" key="1">
    <source>
        <dbReference type="SAM" id="MobiDB-lite"/>
    </source>
</evidence>
<keyword evidence="2" id="KW-0946">Virion</keyword>
<feature type="region of interest" description="Disordered" evidence="1">
    <location>
        <begin position="1"/>
        <end position="61"/>
    </location>
</feature>
<accession>A0A0B5KY73</accession>
<organism evidence="2">
    <name type="scientific">Wuhan Louse Fly Virus 2</name>
    <dbReference type="NCBI Taxonomy" id="1608116"/>
    <lineage>
        <taxon>Viruses</taxon>
        <taxon>Riboviria</taxon>
    </lineage>
</organism>
<feature type="compositionally biased region" description="Low complexity" evidence="1">
    <location>
        <begin position="10"/>
        <end position="25"/>
    </location>
</feature>
<dbReference type="GO" id="GO:0019013">
    <property type="term" value="C:viral nucleocapsid"/>
    <property type="evidence" value="ECO:0007669"/>
    <property type="project" value="UniProtKB-KW"/>
</dbReference>
<gene>
    <name evidence="2" type="primary">N</name>
</gene>
<reference evidence="2" key="1">
    <citation type="submission" date="2014-09" db="EMBL/GenBank/DDBJ databases">
        <authorList>
            <person name="Li C.-X."/>
            <person name="Shi M."/>
            <person name="Tian J.-H."/>
            <person name="Lin X.-D."/>
            <person name="Kang Y.-J."/>
            <person name="Qin X.-C."/>
            <person name="Chen L.-J."/>
            <person name="Xu J."/>
            <person name="Holmes E.C."/>
        </authorList>
    </citation>
    <scope>NUCLEOTIDE SEQUENCE</scope>
    <source>
        <strain evidence="2">BFJSC-11</strain>
    </source>
</reference>
<name>A0A0B5KY73_9VIRU</name>
<feature type="non-terminal residue" evidence="2">
    <location>
        <position position="381"/>
    </location>
</feature>
<keyword evidence="2" id="KW-0543">Viral nucleoprotein</keyword>
<reference evidence="2" key="2">
    <citation type="journal article" date="2015" name="Elife">
        <title>Unprecedented genomic diversity of RNA viruses in arthropods reveals the ancestry of negative-sense RNA viruses.</title>
        <authorList>
            <person name="Li C.X."/>
            <person name="Shi M."/>
            <person name="Tian J.H."/>
            <person name="Lin X.D."/>
            <person name="Kang Y.J."/>
            <person name="Chen L.J."/>
            <person name="Qin X.C."/>
            <person name="Xu J."/>
            <person name="Holmes E.C."/>
            <person name="Zhang Y.Z."/>
        </authorList>
    </citation>
    <scope>NUCLEOTIDE SEQUENCE</scope>
    <source>
        <strain evidence="2">BFJSC-11</strain>
    </source>
</reference>
<sequence length="381" mass="42765">MTNRKKKSKSANSDESLSRSESTSSIAPRSDVSSPPPQAPPRQQNSPRRPAPPAPVEPTTPTRASAITNLVSRAAQLFIDSGPSSSEMTDLGPIRRDLPSDSSEEDRGFRFDPMDMKIVIEAVRQFDVDNEIRHLRRIGDLISIQDLAIPDEEGLTGWMRRITSIESIAKHIGSPKWKIYVDLFEYQAINLKIIAQVFIMRSLAHHWRDGINPDVLRERIIEDIMEVCAIFVMRGNNIAQMVNKGRGTTEAGITRLTEIQNVFKFYSPARREGKAYASMWLTGRPKPADLTLARVSLAFPFWTVAAIYACKEAQSTALDAAKAILKHPFSWTIMRGTGFAKHCLGSRLALAERIQPEIKKADFFNFAMLAKKHSPEQMDQF</sequence>
<proteinExistence type="predicted"/>
<dbReference type="EMBL" id="KM817756">
    <property type="protein sequence ID" value="AJG39328.1"/>
    <property type="molecule type" value="Viral_cRNA"/>
</dbReference>
<evidence type="ECO:0000313" key="2">
    <source>
        <dbReference type="EMBL" id="AJG39328.1"/>
    </source>
</evidence>